<name>A0A4Z2JHC1_9TELE</name>
<proteinExistence type="predicted"/>
<gene>
    <name evidence="1" type="ORF">EYF80_000422</name>
</gene>
<comment type="caution">
    <text evidence="1">The sequence shown here is derived from an EMBL/GenBank/DDBJ whole genome shotgun (WGS) entry which is preliminary data.</text>
</comment>
<reference evidence="1 2" key="1">
    <citation type="submission" date="2019-03" db="EMBL/GenBank/DDBJ databases">
        <title>First draft genome of Liparis tanakae, snailfish: a comprehensive survey of snailfish specific genes.</title>
        <authorList>
            <person name="Kim W."/>
            <person name="Song I."/>
            <person name="Jeong J.-H."/>
            <person name="Kim D."/>
            <person name="Kim S."/>
            <person name="Ryu S."/>
            <person name="Song J.Y."/>
            <person name="Lee S.K."/>
        </authorList>
    </citation>
    <scope>NUCLEOTIDE SEQUENCE [LARGE SCALE GENOMIC DNA]</scope>
    <source>
        <tissue evidence="1">Muscle</tissue>
    </source>
</reference>
<keyword evidence="2" id="KW-1185">Reference proteome</keyword>
<evidence type="ECO:0000313" key="1">
    <source>
        <dbReference type="EMBL" id="TNN89134.1"/>
    </source>
</evidence>
<dbReference type="AlphaFoldDB" id="A0A4Z2JHC1"/>
<organism evidence="1 2">
    <name type="scientific">Liparis tanakae</name>
    <name type="common">Tanaka's snailfish</name>
    <dbReference type="NCBI Taxonomy" id="230148"/>
    <lineage>
        <taxon>Eukaryota</taxon>
        <taxon>Metazoa</taxon>
        <taxon>Chordata</taxon>
        <taxon>Craniata</taxon>
        <taxon>Vertebrata</taxon>
        <taxon>Euteleostomi</taxon>
        <taxon>Actinopterygii</taxon>
        <taxon>Neopterygii</taxon>
        <taxon>Teleostei</taxon>
        <taxon>Neoteleostei</taxon>
        <taxon>Acanthomorphata</taxon>
        <taxon>Eupercaria</taxon>
        <taxon>Perciformes</taxon>
        <taxon>Cottioidei</taxon>
        <taxon>Cottales</taxon>
        <taxon>Liparidae</taxon>
        <taxon>Liparis</taxon>
    </lineage>
</organism>
<sequence>MGESDCEGLSFVVAPDVTLQTVLAAESLLTAVAGTVEWLLPYGMSRDKEAYLYSVLKAFSQPCTSHSNGFSLVSRRAVGPGAAFEHALVALHLMGDERDDERVLRLGGALGQEVLEELLSFPLFGEILLGASRTRQYPEEFRNVVSAAVPPEVVVGD</sequence>
<dbReference type="Proteomes" id="UP000314294">
    <property type="component" value="Unassembled WGS sequence"/>
</dbReference>
<protein>
    <submittedName>
        <fullName evidence="1">Uncharacterized protein</fullName>
    </submittedName>
</protein>
<accession>A0A4Z2JHC1</accession>
<evidence type="ECO:0000313" key="2">
    <source>
        <dbReference type="Proteomes" id="UP000314294"/>
    </source>
</evidence>
<dbReference type="EMBL" id="SRLO01000002">
    <property type="protein sequence ID" value="TNN89134.1"/>
    <property type="molecule type" value="Genomic_DNA"/>
</dbReference>